<proteinExistence type="predicted"/>
<feature type="region of interest" description="Disordered" evidence="1">
    <location>
        <begin position="579"/>
        <end position="601"/>
    </location>
</feature>
<feature type="compositionally biased region" description="Basic and acidic residues" evidence="1">
    <location>
        <begin position="71"/>
        <end position="95"/>
    </location>
</feature>
<dbReference type="GO" id="GO:0016567">
    <property type="term" value="P:protein ubiquitination"/>
    <property type="evidence" value="ECO:0007669"/>
    <property type="project" value="InterPro"/>
</dbReference>
<keyword evidence="3" id="KW-1185">Reference proteome</keyword>
<feature type="compositionally biased region" description="Polar residues" evidence="1">
    <location>
        <begin position="1"/>
        <end position="14"/>
    </location>
</feature>
<evidence type="ECO:0000313" key="2">
    <source>
        <dbReference type="EMBL" id="ORD95028.1"/>
    </source>
</evidence>
<comment type="caution">
    <text evidence="2">The sequence shown here is derived from an EMBL/GenBank/DDBJ whole genome shotgun (WGS) entry which is preliminary data.</text>
</comment>
<feature type="compositionally biased region" description="Basic and acidic residues" evidence="1">
    <location>
        <begin position="19"/>
        <end position="64"/>
    </location>
</feature>
<name>A0A1Y1SAG4_9MICR</name>
<feature type="compositionally biased region" description="Basic and acidic residues" evidence="1">
    <location>
        <begin position="934"/>
        <end position="972"/>
    </location>
</feature>
<accession>A0A1Y1SAG4</accession>
<feature type="region of interest" description="Disordered" evidence="1">
    <location>
        <begin position="866"/>
        <end position="908"/>
    </location>
</feature>
<dbReference type="GO" id="GO:0061630">
    <property type="term" value="F:ubiquitin protein ligase activity"/>
    <property type="evidence" value="ECO:0007669"/>
    <property type="project" value="InterPro"/>
</dbReference>
<dbReference type="PANTHER" id="PTHR15439">
    <property type="entry name" value="RETINOBLASTOMA-BINDING PROTEIN 6"/>
    <property type="match status" value="1"/>
</dbReference>
<dbReference type="InterPro" id="IPR033489">
    <property type="entry name" value="RBBP6"/>
</dbReference>
<dbReference type="AlphaFoldDB" id="A0A1Y1SAG4"/>
<feature type="region of interest" description="Disordered" evidence="1">
    <location>
        <begin position="1"/>
        <end position="106"/>
    </location>
</feature>
<feature type="compositionally biased region" description="Basic and acidic residues" evidence="1">
    <location>
        <begin position="880"/>
        <end position="896"/>
    </location>
</feature>
<evidence type="ECO:0000256" key="1">
    <source>
        <dbReference type="SAM" id="MobiDB-lite"/>
    </source>
</evidence>
<dbReference type="PANTHER" id="PTHR15439:SF22">
    <property type="entry name" value="C3H1-TYPE DOMAIN-CONTAINING PROTEIN-RELATED"/>
    <property type="match status" value="1"/>
</dbReference>
<dbReference type="OrthoDB" id="2191694at2759"/>
<dbReference type="Proteomes" id="UP000192639">
    <property type="component" value="Unassembled WGS sequence"/>
</dbReference>
<evidence type="ECO:0000313" key="3">
    <source>
        <dbReference type="Proteomes" id="UP000192639"/>
    </source>
</evidence>
<dbReference type="EMBL" id="LWDP01000005">
    <property type="protein sequence ID" value="ORD95028.1"/>
    <property type="molecule type" value="Genomic_DNA"/>
</dbReference>
<feature type="compositionally biased region" description="Basic and acidic residues" evidence="1">
    <location>
        <begin position="579"/>
        <end position="595"/>
    </location>
</feature>
<organism evidence="2 3">
    <name type="scientific">Enterospora canceri</name>
    <dbReference type="NCBI Taxonomy" id="1081671"/>
    <lineage>
        <taxon>Eukaryota</taxon>
        <taxon>Fungi</taxon>
        <taxon>Fungi incertae sedis</taxon>
        <taxon>Microsporidia</taxon>
        <taxon>Enterocytozoonidae</taxon>
        <taxon>Enterospora</taxon>
    </lineage>
</organism>
<dbReference type="GO" id="GO:0006397">
    <property type="term" value="P:mRNA processing"/>
    <property type="evidence" value="ECO:0007669"/>
    <property type="project" value="InterPro"/>
</dbReference>
<protein>
    <submittedName>
        <fullName evidence="2">Uncharacterized protein</fullName>
    </submittedName>
</protein>
<feature type="region of interest" description="Disordered" evidence="1">
    <location>
        <begin position="934"/>
        <end position="986"/>
    </location>
</feature>
<gene>
    <name evidence="2" type="ORF">ECANGB1_1715</name>
</gene>
<reference evidence="2 3" key="1">
    <citation type="journal article" date="2017" name="Environ. Microbiol.">
        <title>Decay of the glycolytic pathway and adaptation to intranuclear parasitism within Enterocytozoonidae microsporidia.</title>
        <authorList>
            <person name="Wiredu Boakye D."/>
            <person name="Jaroenlak P."/>
            <person name="Prachumwat A."/>
            <person name="Williams T.A."/>
            <person name="Bateman K.S."/>
            <person name="Itsathitphaisarn O."/>
            <person name="Sritunyalucksana K."/>
            <person name="Paszkiewicz K.H."/>
            <person name="Moore K.A."/>
            <person name="Stentiford G.D."/>
            <person name="Williams B.A."/>
        </authorList>
    </citation>
    <scope>NUCLEOTIDE SEQUENCE [LARGE SCALE GENOMIC DNA]</scope>
    <source>
        <strain evidence="2 3">GB1</strain>
    </source>
</reference>
<sequence length="986" mass="116602">MAENSEQSMTSTIRLLNAKSDEGMKDVEEEMKNKEKEDPGKETAKKEENKKEERESEKEKKLDSELEEELEKTKKESGQEDQKSNHDEEKADSKQSVEVNGDNEDKQIFEHKTDTNKEIHRILSEYDDIYIKEYLINELNIDEHYEIDNETAELMKQYIEDYTKEEHYIDTKFTNSILSALRFIDMKSDDHIVANKVIECVALLDTKYEYTVHYRRILGYSKIYKSIKDVIASMFDRNKFIKTAFSYRYIGYLITLLDNDQLVYKNLKPLLTTLINYVKNDVVENNIEACATLTSSVVDGAPTLFTNKLASCLISYYTKILFNSKNYINYKLDTVVKTTEMLLELYEVEKSLALGLLRESIALLVEFRNTSIKEEIEMINNITRLMSGIYAIYNDVNDEITDYKKYLNPKFATEAGSTTETFLCYKYRYLDKLLGKFNCYDRIELINDLTNSEDPGAIVAHFKNYNEYVVWDDLVGVKKTMGMLRYLFDEYFIRNRTKNHQALITLFFGFLHEEQAVYFTKFASEKNCHFITIKIFIRYSGSNKYEHMKMRQMILSSINEIETGDEITEVLKYTKENKDEYKKEEENNSGEKSETDESSGNDLNNHYKNMLMLFVVICSKMKPVQYKTDEYQNVQSEQIDLYKSVISKYITSENEHADYYVATLIYLDKQINRSFYSYFDVVQELMAIQIRKKKDELDNFKNRTFPLMFQMTHKEVDEIGMLFCNFNDSRFVAKYKEILVLFQAKESIDTSTVSENIEYEMESSSTIESGISVETVIDHEKEFLARQKQFITDRYELAEREMDLEQEKYDLAKKEHELLEEATDKYSKEQRKLIKMKYKEAKKALDEMNKKYERIKTEKIELEKNAKKEKPGISSILENNLKKAQSEHEKAKEEYRKSKKRYKEGNEKYKEALRDLKDMKVKVETKETVEKKEYEKTEYEKDSEKVKLEEFREGKKENKTDLDNSNSEEYKNDYSPLIDKPELNGK</sequence>
<dbReference type="VEuPathDB" id="MicrosporidiaDB:ECANGB1_1715"/>